<accession>A0A4S4LHF7</accession>
<evidence type="ECO:0000259" key="1">
    <source>
        <dbReference type="Pfam" id="PF12770"/>
    </source>
</evidence>
<proteinExistence type="predicted"/>
<protein>
    <recommendedName>
        <fullName evidence="1">CHAT domain-containing protein</fullName>
    </recommendedName>
</protein>
<feature type="domain" description="CHAT" evidence="1">
    <location>
        <begin position="271"/>
        <end position="557"/>
    </location>
</feature>
<dbReference type="InterPro" id="IPR024983">
    <property type="entry name" value="CHAT_dom"/>
</dbReference>
<dbReference type="AlphaFoldDB" id="A0A4S4LHF7"/>
<dbReference type="Proteomes" id="UP000310158">
    <property type="component" value="Unassembled WGS sequence"/>
</dbReference>
<dbReference type="OrthoDB" id="9991317at2759"/>
<gene>
    <name evidence="2" type="ORF">EW146_g8131</name>
</gene>
<sequence>MLGLNLQSRQEALISRSDGLARDAAACAIRSGDFKKAIELLEEGRAIFWSQALQLRTPLDDLRVKRPALAQKLENISQALEQGSQRDTFRSPSDSAQRVMSMEQEAIRYRHLNDDWVDTLEEVRRVDGFEDFLRPKQFSTLQLAASHGPIVILNASRSGCDALIVTLDGICHIPLSPFSFALASDLVSLIRHAISSKSVHSLSFIGMEVPAADEGSEPKKGGEAMEWSLDSLPEDLRSDPELMRLLDDQDRHGKRVSSSGLSKDDIFGFVLEKLWTCVVEPVLHCLGLKKSDPPPHLWWCPTGPFAFLPIHAAGIYGSRERSECISDYVVSSYTHTLSSLISLVPNPVPKLENPFKMLAVIQPQTPGHSSLPSTVQELRKIEGRVPDDVLIKSGLQGTPSSVENVAAYLSTATIAHFACHGIQDAENPLESGLVLSDGRLTVSRIMQQPMPNASLAFLSACETAMGDDKLPDEAMHLAATLLFSGFRGTVATMWSIYDEDGPKIVDCFYEHLFQDETGVRVSFPDTTRAARALHAAVAKLRKEGKPFARWVPFVHFGL</sequence>
<evidence type="ECO:0000313" key="2">
    <source>
        <dbReference type="EMBL" id="THH11187.1"/>
    </source>
</evidence>
<dbReference type="EMBL" id="SGPL01000527">
    <property type="protein sequence ID" value="THH11187.1"/>
    <property type="molecule type" value="Genomic_DNA"/>
</dbReference>
<keyword evidence="3" id="KW-1185">Reference proteome</keyword>
<comment type="caution">
    <text evidence="2">The sequence shown here is derived from an EMBL/GenBank/DDBJ whole genome shotgun (WGS) entry which is preliminary data.</text>
</comment>
<organism evidence="2 3">
    <name type="scientific">Bondarzewia mesenterica</name>
    <dbReference type="NCBI Taxonomy" id="1095465"/>
    <lineage>
        <taxon>Eukaryota</taxon>
        <taxon>Fungi</taxon>
        <taxon>Dikarya</taxon>
        <taxon>Basidiomycota</taxon>
        <taxon>Agaricomycotina</taxon>
        <taxon>Agaricomycetes</taxon>
        <taxon>Russulales</taxon>
        <taxon>Bondarzewiaceae</taxon>
        <taxon>Bondarzewia</taxon>
    </lineage>
</organism>
<reference evidence="2 3" key="1">
    <citation type="submission" date="2019-02" db="EMBL/GenBank/DDBJ databases">
        <title>Genome sequencing of the rare red list fungi Bondarzewia mesenterica.</title>
        <authorList>
            <person name="Buettner E."/>
            <person name="Kellner H."/>
        </authorList>
    </citation>
    <scope>NUCLEOTIDE SEQUENCE [LARGE SCALE GENOMIC DNA]</scope>
    <source>
        <strain evidence="2 3">DSM 108281</strain>
    </source>
</reference>
<evidence type="ECO:0000313" key="3">
    <source>
        <dbReference type="Proteomes" id="UP000310158"/>
    </source>
</evidence>
<dbReference type="Pfam" id="PF12770">
    <property type="entry name" value="CHAT"/>
    <property type="match status" value="1"/>
</dbReference>
<name>A0A4S4LHF7_9AGAM</name>